<evidence type="ECO:0000256" key="7">
    <source>
        <dbReference type="ARBA" id="ARBA00022989"/>
    </source>
</evidence>
<comment type="subunit">
    <text evidence="10">Component of the oligosaccharyltransferase (OST) complex.</text>
</comment>
<gene>
    <name evidence="14" type="ORF">OKIOD_LOCUS6922</name>
</gene>
<comment type="subcellular location">
    <subcellularLocation>
        <location evidence="1 10">Endoplasmic reticulum membrane</location>
        <topology evidence="1 10">Single-pass type I membrane protein</topology>
    </subcellularLocation>
</comment>
<comment type="similarity">
    <text evidence="3 10">Belongs to the DDOST 48 kDa subunit family.</text>
</comment>
<organism evidence="14 15">
    <name type="scientific">Oikopleura dioica</name>
    <name type="common">Tunicate</name>
    <dbReference type="NCBI Taxonomy" id="34765"/>
    <lineage>
        <taxon>Eukaryota</taxon>
        <taxon>Metazoa</taxon>
        <taxon>Chordata</taxon>
        <taxon>Tunicata</taxon>
        <taxon>Appendicularia</taxon>
        <taxon>Copelata</taxon>
        <taxon>Oikopleuridae</taxon>
        <taxon>Oikopleura</taxon>
    </lineage>
</organism>
<keyword evidence="8 10" id="KW-0472">Membrane</keyword>
<sequence>MKFLLSLLVIVASAADKLLVLYENSRVKVTHRATLAPLADQGYELVFKQADDASLELTRYGVNLYKGLIVLAPSVDEFGGKINSAAIVEFVDNGGNVFIAAGNTVGDAIRETAAEIGVELDEAGTQVIDHLNVNEKEDSGDHTAFLVEAKQFVPAEIITGPVSEALTFEGVGMKLDAANKLVFPIAWAAPTAYSWYPNEPISEYPMVLGKNIVLVAGLQARNNARVVIAGSLKMFQNSETATNILLWAMKCRGVLRESNVKHHLVGETKSPEFYTIMEDVHYELTVEELVEGKWVPFQGTDMFLDFHRLDPFVRKRLQNKNGVMSVDFKLPDVYGVFQFRTNYKRLGYTEIVNHVQVSVRPLRHNQYERFISTAYPYYFSAFSMMAGVGLMSFVVLYHSDAQKKKTE</sequence>
<evidence type="ECO:0000256" key="10">
    <source>
        <dbReference type="RuleBase" id="RU361142"/>
    </source>
</evidence>
<evidence type="ECO:0000256" key="4">
    <source>
        <dbReference type="ARBA" id="ARBA00013350"/>
    </source>
</evidence>
<evidence type="ECO:0000256" key="5">
    <source>
        <dbReference type="ARBA" id="ARBA00022692"/>
    </source>
</evidence>
<reference evidence="14 15" key="1">
    <citation type="submission" date="2021-04" db="EMBL/GenBank/DDBJ databases">
        <authorList>
            <person name="Bliznina A."/>
        </authorList>
    </citation>
    <scope>NUCLEOTIDE SEQUENCE [LARGE SCALE GENOMIC DNA]</scope>
</reference>
<feature type="domain" description="OST48 middle" evidence="13">
    <location>
        <begin position="262"/>
        <end position="398"/>
    </location>
</feature>
<evidence type="ECO:0000256" key="8">
    <source>
        <dbReference type="ARBA" id="ARBA00023136"/>
    </source>
</evidence>
<dbReference type="Proteomes" id="UP001158576">
    <property type="component" value="Chromosome XSR"/>
</dbReference>
<keyword evidence="7 10" id="KW-1133">Transmembrane helix</keyword>
<dbReference type="EMBL" id="OU015569">
    <property type="protein sequence ID" value="CAG5098082.1"/>
    <property type="molecule type" value="Genomic_DNA"/>
</dbReference>
<dbReference type="PANTHER" id="PTHR10830">
    <property type="entry name" value="DOLICHYL-DIPHOSPHOOLIGOSACCHARIDE--PROTEIN GLYCOSYLTRANSFERASE 48 KDA SUBUNIT"/>
    <property type="match status" value="1"/>
</dbReference>
<comment type="pathway">
    <text evidence="2 10">Protein modification; protein glycosylation.</text>
</comment>
<protein>
    <recommendedName>
        <fullName evidence="4 10">Dolichyl-diphosphooligosaccharide--protein glycosyltransferase 48 kDa subunit</fullName>
        <shortName evidence="10">Oligosaccharyl transferase 48 kDa subunit</shortName>
    </recommendedName>
</protein>
<dbReference type="PANTHER" id="PTHR10830:SF0">
    <property type="entry name" value="DOLICHYL-DIPHOSPHOOLIGOSACCHARIDE--PROTEIN GLYCOSYLTRANSFERASE 48 KDA SUBUNIT"/>
    <property type="match status" value="1"/>
</dbReference>
<feature type="domain" description="OST48 N-terminal" evidence="12">
    <location>
        <begin position="17"/>
        <end position="241"/>
    </location>
</feature>
<dbReference type="InterPro" id="IPR005013">
    <property type="entry name" value="DDOST_48_kDa_subunit"/>
</dbReference>
<evidence type="ECO:0000256" key="3">
    <source>
        <dbReference type="ARBA" id="ARBA00008743"/>
    </source>
</evidence>
<evidence type="ECO:0000259" key="12">
    <source>
        <dbReference type="Pfam" id="PF03345"/>
    </source>
</evidence>
<keyword evidence="5 10" id="KW-0812">Transmembrane</keyword>
<dbReference type="Pfam" id="PF03345">
    <property type="entry name" value="OST48_N"/>
    <property type="match status" value="1"/>
</dbReference>
<dbReference type="Pfam" id="PF23358">
    <property type="entry name" value="OST48_MD"/>
    <property type="match status" value="1"/>
</dbReference>
<name>A0ABN7SCN0_OIKDI</name>
<dbReference type="InterPro" id="IPR055457">
    <property type="entry name" value="OST48_N"/>
</dbReference>
<keyword evidence="6 10" id="KW-0256">Endoplasmic reticulum</keyword>
<evidence type="ECO:0000256" key="6">
    <source>
        <dbReference type="ARBA" id="ARBA00022824"/>
    </source>
</evidence>
<feature type="signal peptide" evidence="11">
    <location>
        <begin position="1"/>
        <end position="15"/>
    </location>
</feature>
<keyword evidence="15" id="KW-1185">Reference proteome</keyword>
<evidence type="ECO:0000313" key="15">
    <source>
        <dbReference type="Proteomes" id="UP001158576"/>
    </source>
</evidence>
<comment type="function">
    <text evidence="9">Subunit of the oligosaccharyl transferase (OST) complex that catalyzes the initial transfer of a defined glycan (Glc(3)Man(9)GlcNAc(2) in eukaryotes) from the lipid carrier dolichol-pyrophosphate to an asparagine residue within an Asn-X-Ser/Thr consensus motif in nascent polypeptide chains, the first step in protein N-glycosylation. N-glycosylation occurs cotranslationally and the complex associates with the Sec61 complex at the channel-forming translocon complex that mediates protein translocation across the endoplasmic reticulum (ER). All subunits are required for a maximal enzyme activity. Required for the assembly of both SST3A- and SS3B-containing OST complexes.</text>
</comment>
<evidence type="ECO:0000256" key="1">
    <source>
        <dbReference type="ARBA" id="ARBA00004115"/>
    </source>
</evidence>
<dbReference type="InterPro" id="IPR055459">
    <property type="entry name" value="OST48_MD"/>
</dbReference>
<evidence type="ECO:0000313" key="14">
    <source>
        <dbReference type="EMBL" id="CAG5098082.1"/>
    </source>
</evidence>
<accession>A0ABN7SCN0</accession>
<proteinExistence type="inferred from homology"/>
<feature type="chain" id="PRO_5045830034" description="Dolichyl-diphosphooligosaccharide--protein glycosyltransferase 48 kDa subunit" evidence="11">
    <location>
        <begin position="16"/>
        <end position="407"/>
    </location>
</feature>
<evidence type="ECO:0000256" key="9">
    <source>
        <dbReference type="ARBA" id="ARBA00045729"/>
    </source>
</evidence>
<evidence type="ECO:0000256" key="2">
    <source>
        <dbReference type="ARBA" id="ARBA00004922"/>
    </source>
</evidence>
<evidence type="ECO:0000259" key="13">
    <source>
        <dbReference type="Pfam" id="PF23358"/>
    </source>
</evidence>
<feature type="transmembrane region" description="Helical" evidence="10">
    <location>
        <begin position="375"/>
        <end position="397"/>
    </location>
</feature>
<evidence type="ECO:0000256" key="11">
    <source>
        <dbReference type="SAM" id="SignalP"/>
    </source>
</evidence>
<keyword evidence="11" id="KW-0732">Signal</keyword>